<organism evidence="2 3">
    <name type="scientific">Streptomyces lannensis</name>
    <dbReference type="NCBI Taxonomy" id="766498"/>
    <lineage>
        <taxon>Bacteria</taxon>
        <taxon>Bacillati</taxon>
        <taxon>Actinomycetota</taxon>
        <taxon>Actinomycetes</taxon>
        <taxon>Kitasatosporales</taxon>
        <taxon>Streptomycetaceae</taxon>
        <taxon>Streptomyces</taxon>
    </lineage>
</organism>
<accession>A0ABP7L8C5</accession>
<evidence type="ECO:0000256" key="1">
    <source>
        <dbReference type="SAM" id="MobiDB-lite"/>
    </source>
</evidence>
<keyword evidence="3" id="KW-1185">Reference proteome</keyword>
<gene>
    <name evidence="2" type="ORF">GCM10022207_75130</name>
</gene>
<evidence type="ECO:0000313" key="3">
    <source>
        <dbReference type="Proteomes" id="UP001501563"/>
    </source>
</evidence>
<protein>
    <submittedName>
        <fullName evidence="2">Uncharacterized protein</fullName>
    </submittedName>
</protein>
<name>A0ABP7L8C5_9ACTN</name>
<dbReference type="Proteomes" id="UP001501563">
    <property type="component" value="Unassembled WGS sequence"/>
</dbReference>
<feature type="compositionally biased region" description="Polar residues" evidence="1">
    <location>
        <begin position="63"/>
        <end position="77"/>
    </location>
</feature>
<feature type="region of interest" description="Disordered" evidence="1">
    <location>
        <begin position="57"/>
        <end position="77"/>
    </location>
</feature>
<proteinExistence type="predicted"/>
<sequence length="77" mass="8252">MGSPARADNNKVALTVAWLGRCPMLSHLPATPSMSAQPHHAPRTIHTVWGARQQLKVVRGRDGTSTWNNITEPGSAG</sequence>
<dbReference type="EMBL" id="BAAAZA010000035">
    <property type="protein sequence ID" value="GAA3895878.1"/>
    <property type="molecule type" value="Genomic_DNA"/>
</dbReference>
<comment type="caution">
    <text evidence="2">The sequence shown here is derived from an EMBL/GenBank/DDBJ whole genome shotgun (WGS) entry which is preliminary data.</text>
</comment>
<reference evidence="3" key="1">
    <citation type="journal article" date="2019" name="Int. J. Syst. Evol. Microbiol.">
        <title>The Global Catalogue of Microorganisms (GCM) 10K type strain sequencing project: providing services to taxonomists for standard genome sequencing and annotation.</title>
        <authorList>
            <consortium name="The Broad Institute Genomics Platform"/>
            <consortium name="The Broad Institute Genome Sequencing Center for Infectious Disease"/>
            <person name="Wu L."/>
            <person name="Ma J."/>
        </authorList>
    </citation>
    <scope>NUCLEOTIDE SEQUENCE [LARGE SCALE GENOMIC DNA]</scope>
    <source>
        <strain evidence="3">JCM 16578</strain>
    </source>
</reference>
<evidence type="ECO:0000313" key="2">
    <source>
        <dbReference type="EMBL" id="GAA3895878.1"/>
    </source>
</evidence>